<feature type="domain" description="D-isomer specific 2-hydroxyacid dehydrogenase NAD-binding" evidence="8">
    <location>
        <begin position="130"/>
        <end position="309"/>
    </location>
</feature>
<dbReference type="SUPFAM" id="SSF51735">
    <property type="entry name" value="NAD(P)-binding Rossmann-fold domains"/>
    <property type="match status" value="1"/>
</dbReference>
<dbReference type="Pfam" id="PF00389">
    <property type="entry name" value="2-Hacid_dh"/>
    <property type="match status" value="1"/>
</dbReference>
<dbReference type="GO" id="GO:0071949">
    <property type="term" value="F:FAD binding"/>
    <property type="evidence" value="ECO:0007669"/>
    <property type="project" value="InterPro"/>
</dbReference>
<dbReference type="SUPFAM" id="SSF51971">
    <property type="entry name" value="Nucleotide-binding domain"/>
    <property type="match status" value="1"/>
</dbReference>
<proteinExistence type="inferred from homology"/>
<evidence type="ECO:0000313" key="9">
    <source>
        <dbReference type="EMBL" id="KAF5581880.1"/>
    </source>
</evidence>
<dbReference type="SUPFAM" id="SSF52283">
    <property type="entry name" value="Formate/glycerate dehydrogenase catalytic domain-like"/>
    <property type="match status" value="1"/>
</dbReference>
<dbReference type="Pfam" id="PF02826">
    <property type="entry name" value="2-Hacid_dh_C"/>
    <property type="match status" value="1"/>
</dbReference>
<dbReference type="AlphaFoldDB" id="A0A8H5KWH1"/>
<dbReference type="GO" id="GO:0019478">
    <property type="term" value="P:D-amino acid catabolic process"/>
    <property type="evidence" value="ECO:0007669"/>
    <property type="project" value="TreeGrafter"/>
</dbReference>
<name>A0A8H5KWH1_9HYPO</name>
<evidence type="ECO:0000259" key="8">
    <source>
        <dbReference type="Pfam" id="PF02826"/>
    </source>
</evidence>
<comment type="caution">
    <text evidence="9">The sequence shown here is derived from an EMBL/GenBank/DDBJ whole genome shotgun (WGS) entry which is preliminary data.</text>
</comment>
<keyword evidence="4" id="KW-0274">FAD</keyword>
<feature type="domain" description="D-isomer specific 2-hydroxyacid dehydrogenase catalytic" evidence="6">
    <location>
        <begin position="77"/>
        <end position="341"/>
    </location>
</feature>
<dbReference type="GO" id="GO:0003884">
    <property type="term" value="F:D-amino-acid oxidase activity"/>
    <property type="evidence" value="ECO:0007669"/>
    <property type="project" value="InterPro"/>
</dbReference>
<dbReference type="PROSITE" id="PS00677">
    <property type="entry name" value="DAO"/>
    <property type="match status" value="1"/>
</dbReference>
<feature type="domain" description="FAD dependent oxidoreductase" evidence="7">
    <location>
        <begin position="356"/>
        <end position="691"/>
    </location>
</feature>
<dbReference type="Proteomes" id="UP000544095">
    <property type="component" value="Unassembled WGS sequence"/>
</dbReference>
<comment type="similarity">
    <text evidence="2">Belongs to the DAMOX/DASOX family.</text>
</comment>
<dbReference type="Pfam" id="PF01266">
    <property type="entry name" value="DAO"/>
    <property type="match status" value="1"/>
</dbReference>
<accession>A0A8H5KWH1</accession>
<dbReference type="PANTHER" id="PTHR11530:SF16">
    <property type="entry name" value="D-AMINO ACID OXIDASE (AFU_ORTHOLOGUE AFUA_5G11290)"/>
    <property type="match status" value="1"/>
</dbReference>
<dbReference type="SUPFAM" id="SSF54373">
    <property type="entry name" value="FAD-linked reductases, C-terminal domain"/>
    <property type="match status" value="1"/>
</dbReference>
<dbReference type="PANTHER" id="PTHR11530">
    <property type="entry name" value="D-AMINO ACID OXIDASE"/>
    <property type="match status" value="1"/>
</dbReference>
<dbReference type="InterPro" id="IPR006140">
    <property type="entry name" value="D-isomer_DH_NAD-bd"/>
</dbReference>
<comment type="cofactor">
    <cofactor evidence="1">
        <name>FAD</name>
        <dbReference type="ChEBI" id="CHEBI:57692"/>
    </cofactor>
</comment>
<dbReference type="EMBL" id="JAAOAR010000454">
    <property type="protein sequence ID" value="KAF5581880.1"/>
    <property type="molecule type" value="Genomic_DNA"/>
</dbReference>
<dbReference type="Gene3D" id="3.30.9.10">
    <property type="entry name" value="D-Amino Acid Oxidase, subunit A, domain 2"/>
    <property type="match status" value="1"/>
</dbReference>
<keyword evidence="3" id="KW-0285">Flavoprotein</keyword>
<evidence type="ECO:0000313" key="10">
    <source>
        <dbReference type="Proteomes" id="UP000544095"/>
    </source>
</evidence>
<dbReference type="CDD" id="cd12168">
    <property type="entry name" value="Mand_dh_like"/>
    <property type="match status" value="1"/>
</dbReference>
<dbReference type="InterPro" id="IPR006139">
    <property type="entry name" value="D-isomer_2_OHA_DH_cat_dom"/>
</dbReference>
<keyword evidence="10" id="KW-1185">Reference proteome</keyword>
<gene>
    <name evidence="9" type="ORF">FPANT_8748</name>
</gene>
<evidence type="ECO:0000259" key="6">
    <source>
        <dbReference type="Pfam" id="PF00389"/>
    </source>
</evidence>
<dbReference type="GO" id="GO:0005737">
    <property type="term" value="C:cytoplasm"/>
    <property type="evidence" value="ECO:0007669"/>
    <property type="project" value="TreeGrafter"/>
</dbReference>
<evidence type="ECO:0000256" key="4">
    <source>
        <dbReference type="ARBA" id="ARBA00022827"/>
    </source>
</evidence>
<evidence type="ECO:0000259" key="7">
    <source>
        <dbReference type="Pfam" id="PF01266"/>
    </source>
</evidence>
<reference evidence="9 10" key="1">
    <citation type="submission" date="2020-05" db="EMBL/GenBank/DDBJ databases">
        <title>Identification and distribution of gene clusters putatively required for synthesis of sphingolipid metabolism inhibitors in phylogenetically diverse species of the filamentous fungus Fusarium.</title>
        <authorList>
            <person name="Kim H.-S."/>
            <person name="Busman M."/>
            <person name="Brown D.W."/>
            <person name="Divon H."/>
            <person name="Uhlig S."/>
            <person name="Proctor R.H."/>
        </authorList>
    </citation>
    <scope>NUCLEOTIDE SEQUENCE [LARGE SCALE GENOMIC DNA]</scope>
    <source>
        <strain evidence="9 10">NRRL 25211</strain>
    </source>
</reference>
<dbReference type="GO" id="GO:0016616">
    <property type="term" value="F:oxidoreductase activity, acting on the CH-OH group of donors, NAD or NADP as acceptor"/>
    <property type="evidence" value="ECO:0007669"/>
    <property type="project" value="InterPro"/>
</dbReference>
<evidence type="ECO:0000256" key="3">
    <source>
        <dbReference type="ARBA" id="ARBA00022630"/>
    </source>
</evidence>
<protein>
    <submittedName>
        <fullName evidence="9">D-amino-acid oxidase</fullName>
    </submittedName>
</protein>
<evidence type="ECO:0000256" key="2">
    <source>
        <dbReference type="ARBA" id="ARBA00006730"/>
    </source>
</evidence>
<keyword evidence="5" id="KW-0560">Oxidoreductase</keyword>
<evidence type="ECO:0000256" key="5">
    <source>
        <dbReference type="ARBA" id="ARBA00023002"/>
    </source>
</evidence>
<organism evidence="9 10">
    <name type="scientific">Fusarium pseudoanthophilum</name>
    <dbReference type="NCBI Taxonomy" id="48495"/>
    <lineage>
        <taxon>Eukaryota</taxon>
        <taxon>Fungi</taxon>
        <taxon>Dikarya</taxon>
        <taxon>Ascomycota</taxon>
        <taxon>Pezizomycotina</taxon>
        <taxon>Sordariomycetes</taxon>
        <taxon>Hypocreomycetidae</taxon>
        <taxon>Hypocreales</taxon>
        <taxon>Nectriaceae</taxon>
        <taxon>Fusarium</taxon>
        <taxon>Fusarium fujikuroi species complex</taxon>
    </lineage>
</organism>
<dbReference type="Gene3D" id="3.40.50.720">
    <property type="entry name" value="NAD(P)-binding Rossmann-like Domain"/>
    <property type="match status" value="3"/>
</dbReference>
<evidence type="ECO:0000256" key="1">
    <source>
        <dbReference type="ARBA" id="ARBA00001974"/>
    </source>
</evidence>
<dbReference type="InterPro" id="IPR036291">
    <property type="entry name" value="NAD(P)-bd_dom_sf"/>
</dbReference>
<sequence>MSVKPDLLIIDSTVLHIDVARRQLLAHRFNLLYYDCDTTDEFKARMKPGGPYSNIKAIMRNGWHKAGPLANQRLFAADVVPYFPDSLKLITCSGHGYDATDVQGLTARGIWFCNTPNACTEAVAVATVSLIIDSFRSLSFSHWCARYDWMRSRELGLKAVDPTNKSLGIVGLGDIGLAVAQKCEAAFGMKIHYQGPRSKPAAEKSLKHGASFHSTVDDMIPEIDCIVLSAPYTSETHHLLSHRQFSLAKKEGLRVVNIARGAMIDEDALIEALESGRVPGAGLDVHANEPGVNPRLKDNWKVALLPHIGVCSATSWENFERINLDNIEAFFATGKPVTPVNYITHPSFLGSSAFFLVIGAGVVGLTTALELRSRYPEAKIVIAAKYLPGDSAPEYTSAWGGANWFPAATDNGPQQDWEAITYRKFKSLSSESPESGIRPMNIRWHYENPIETTGILTPATGKLWFEDLVGGLKKIEKDELPEGTAFGFEMASFVIDVQKYLPWLQTKATRLNIDIHRRIFSHIDEAFELYPQSTAVFNCTGLGAMSLGGVADNSMFPARGQIMLVQGPEKPLQNMYFRAPHRAGEATHIFPRGERGGVILGGCRQKNNWSGEVDLAFAEVIKRRCCSLVPELGKPEDLKIIKHGVGLRPGREGGPRVESENRDGKMIVHNYGAGGVGFQASWGLAQYAADLLPEKAHL</sequence>
<dbReference type="InterPro" id="IPR006076">
    <property type="entry name" value="FAD-dep_OxRdtase"/>
</dbReference>
<dbReference type="InterPro" id="IPR006181">
    <property type="entry name" value="D-amino_acid_oxidase_CS"/>
</dbReference>
<dbReference type="InterPro" id="IPR023209">
    <property type="entry name" value="DAO"/>
</dbReference>
<dbReference type="GO" id="GO:0051287">
    <property type="term" value="F:NAD binding"/>
    <property type="evidence" value="ECO:0007669"/>
    <property type="project" value="InterPro"/>
</dbReference>